<protein>
    <submittedName>
        <fullName evidence="3">S-adenosyl-L-methionine-dependent methyltransferase</fullName>
    </submittedName>
</protein>
<evidence type="ECO:0000313" key="3">
    <source>
        <dbReference type="EMBL" id="KAJ3837185.1"/>
    </source>
</evidence>
<feature type="compositionally biased region" description="Basic residues" evidence="2">
    <location>
        <begin position="1"/>
        <end position="12"/>
    </location>
</feature>
<dbReference type="InterPro" id="IPR029063">
    <property type="entry name" value="SAM-dependent_MTases_sf"/>
</dbReference>
<sequence>MSSFEHHHHGHHGRNDAEDQNRDYVEANRAHSDSSNLVELLDEHPVFVEFADTVGKAMREIFPFDPNNTIALDFACGTGLSARSYAPYVKSVLGVDISQKSLDIYNKQALAKGFADKMTCVCIELKGNEGELDGVKFDVVTCVMAYHHFASAKDTTVMLAKLLKPGGMLLIVDIEAPSAHDPHAEPAAVIDGMQGLNHVANKHGYTTEDIQEIFEGAGLVSFDMKHLAHIELKDSSFGADTFMAKGFDVDTFMAQGVKPMEGC</sequence>
<dbReference type="EMBL" id="MU806264">
    <property type="protein sequence ID" value="KAJ3837185.1"/>
    <property type="molecule type" value="Genomic_DNA"/>
</dbReference>
<dbReference type="SUPFAM" id="SSF53335">
    <property type="entry name" value="S-adenosyl-L-methionine-dependent methyltransferases"/>
    <property type="match status" value="1"/>
</dbReference>
<evidence type="ECO:0000256" key="2">
    <source>
        <dbReference type="SAM" id="MobiDB-lite"/>
    </source>
</evidence>
<reference evidence="3" key="1">
    <citation type="submission" date="2022-08" db="EMBL/GenBank/DDBJ databases">
        <authorList>
            <consortium name="DOE Joint Genome Institute"/>
            <person name="Min B."/>
            <person name="Riley R."/>
            <person name="Sierra-Patev S."/>
            <person name="Naranjo-Ortiz M."/>
            <person name="Looney B."/>
            <person name="Konkel Z."/>
            <person name="Slot J.C."/>
            <person name="Sakamoto Y."/>
            <person name="Steenwyk J.L."/>
            <person name="Rokas A."/>
            <person name="Carro J."/>
            <person name="Camarero S."/>
            <person name="Ferreira P."/>
            <person name="Molpeceres G."/>
            <person name="Ruiz-Duenas F.J."/>
            <person name="Serrano A."/>
            <person name="Henrissat B."/>
            <person name="Drula E."/>
            <person name="Hughes K.W."/>
            <person name="Mata J.L."/>
            <person name="Ishikawa N.K."/>
            <person name="Vargas-Isla R."/>
            <person name="Ushijima S."/>
            <person name="Smith C.A."/>
            <person name="Ahrendt S."/>
            <person name="Andreopoulos W."/>
            <person name="He G."/>
            <person name="Labutti K."/>
            <person name="Lipzen A."/>
            <person name="Ng V."/>
            <person name="Sandor L."/>
            <person name="Barry K."/>
            <person name="Martinez A.T."/>
            <person name="Xiao Y."/>
            <person name="Gibbons J.G."/>
            <person name="Terashima K."/>
            <person name="Hibbett D.S."/>
            <person name="Grigoriev I.V."/>
        </authorList>
    </citation>
    <scope>NUCLEOTIDE SEQUENCE</scope>
    <source>
        <strain evidence="3">TFB9207</strain>
    </source>
</reference>
<keyword evidence="3" id="KW-0489">Methyltransferase</keyword>
<keyword evidence="4" id="KW-1185">Reference proteome</keyword>
<name>A0AA38P6G2_9AGAR</name>
<dbReference type="PANTHER" id="PTHR43861:SF3">
    <property type="entry name" value="PUTATIVE (AFU_ORTHOLOGUE AFUA_2G14390)-RELATED"/>
    <property type="match status" value="1"/>
</dbReference>
<gene>
    <name evidence="3" type="ORF">F5878DRAFT_623099</name>
</gene>
<dbReference type="GO" id="GO:0032259">
    <property type="term" value="P:methylation"/>
    <property type="evidence" value="ECO:0007669"/>
    <property type="project" value="UniProtKB-KW"/>
</dbReference>
<feature type="region of interest" description="Disordered" evidence="2">
    <location>
        <begin position="1"/>
        <end position="20"/>
    </location>
</feature>
<dbReference type="AlphaFoldDB" id="A0AA38P6G2"/>
<dbReference type="Proteomes" id="UP001163846">
    <property type="component" value="Unassembled WGS sequence"/>
</dbReference>
<keyword evidence="1" id="KW-0808">Transferase</keyword>
<comment type="caution">
    <text evidence="3">The sequence shown here is derived from an EMBL/GenBank/DDBJ whole genome shotgun (WGS) entry which is preliminary data.</text>
</comment>
<accession>A0AA38P6G2</accession>
<dbReference type="CDD" id="cd02440">
    <property type="entry name" value="AdoMet_MTases"/>
    <property type="match status" value="1"/>
</dbReference>
<dbReference type="GO" id="GO:0008168">
    <property type="term" value="F:methyltransferase activity"/>
    <property type="evidence" value="ECO:0007669"/>
    <property type="project" value="UniProtKB-KW"/>
</dbReference>
<dbReference type="PANTHER" id="PTHR43861">
    <property type="entry name" value="TRANS-ACONITATE 2-METHYLTRANSFERASE-RELATED"/>
    <property type="match status" value="1"/>
</dbReference>
<dbReference type="Pfam" id="PF13489">
    <property type="entry name" value="Methyltransf_23"/>
    <property type="match status" value="1"/>
</dbReference>
<evidence type="ECO:0000313" key="4">
    <source>
        <dbReference type="Proteomes" id="UP001163846"/>
    </source>
</evidence>
<organism evidence="3 4">
    <name type="scientific">Lentinula raphanica</name>
    <dbReference type="NCBI Taxonomy" id="153919"/>
    <lineage>
        <taxon>Eukaryota</taxon>
        <taxon>Fungi</taxon>
        <taxon>Dikarya</taxon>
        <taxon>Basidiomycota</taxon>
        <taxon>Agaricomycotina</taxon>
        <taxon>Agaricomycetes</taxon>
        <taxon>Agaricomycetidae</taxon>
        <taxon>Agaricales</taxon>
        <taxon>Marasmiineae</taxon>
        <taxon>Omphalotaceae</taxon>
        <taxon>Lentinula</taxon>
    </lineage>
</organism>
<proteinExistence type="predicted"/>
<evidence type="ECO:0000256" key="1">
    <source>
        <dbReference type="ARBA" id="ARBA00022679"/>
    </source>
</evidence>
<dbReference type="Gene3D" id="3.40.50.150">
    <property type="entry name" value="Vaccinia Virus protein VP39"/>
    <property type="match status" value="1"/>
</dbReference>